<evidence type="ECO:0000313" key="1">
    <source>
        <dbReference type="EMBL" id="EAT87863.1"/>
    </source>
</evidence>
<reference evidence="2" key="1">
    <citation type="journal article" date="2007" name="Plant Cell">
        <title>Dothideomycete-plant interactions illuminated by genome sequencing and EST analysis of the wheat pathogen Stagonospora nodorum.</title>
        <authorList>
            <person name="Hane J.K."/>
            <person name="Lowe R.G."/>
            <person name="Solomon P.S."/>
            <person name="Tan K.C."/>
            <person name="Schoch C.L."/>
            <person name="Spatafora J.W."/>
            <person name="Crous P.W."/>
            <person name="Kodira C."/>
            <person name="Birren B.W."/>
            <person name="Galagan J.E."/>
            <person name="Torriani S.F."/>
            <person name="McDonald B.A."/>
            <person name="Oliver R.P."/>
        </authorList>
    </citation>
    <scope>NUCLEOTIDE SEQUENCE [LARGE SCALE GENOMIC DNA]</scope>
    <source>
        <strain evidence="2">SN15 / ATCC MYA-4574 / FGSC 10173</strain>
    </source>
</reference>
<accession>Q0UVW1</accession>
<sequence>MCDALKDLCRLQPRQPPNNSKISSSSIKHAWHILLWHDLTSREFLDHSVHRSAPALLDLDVLTANSAAWTTASPGLQWLARAKISPVFVPALADLFWLVETALEETSPSIESLLSLRDVAWELMHPAAHPTTPLSDMLH</sequence>
<dbReference type="EMBL" id="CH445330">
    <property type="protein sequence ID" value="EAT87863.1"/>
    <property type="molecule type" value="Genomic_DNA"/>
</dbReference>
<dbReference type="InParanoid" id="Q0UVW1"/>
<protein>
    <submittedName>
        <fullName evidence="1">Uncharacterized protein</fullName>
    </submittedName>
</protein>
<dbReference type="Proteomes" id="UP000001055">
    <property type="component" value="Unassembled WGS sequence"/>
</dbReference>
<organism evidence="1 2">
    <name type="scientific">Phaeosphaeria nodorum (strain SN15 / ATCC MYA-4574 / FGSC 10173)</name>
    <name type="common">Glume blotch fungus</name>
    <name type="synonym">Parastagonospora nodorum</name>
    <dbReference type="NCBI Taxonomy" id="321614"/>
    <lineage>
        <taxon>Eukaryota</taxon>
        <taxon>Fungi</taxon>
        <taxon>Dikarya</taxon>
        <taxon>Ascomycota</taxon>
        <taxon>Pezizomycotina</taxon>
        <taxon>Dothideomycetes</taxon>
        <taxon>Pleosporomycetidae</taxon>
        <taxon>Pleosporales</taxon>
        <taxon>Pleosporineae</taxon>
        <taxon>Phaeosphaeriaceae</taxon>
        <taxon>Parastagonospora</taxon>
    </lineage>
</organism>
<proteinExistence type="predicted"/>
<name>Q0UVW1_PHANO</name>
<dbReference type="AlphaFoldDB" id="Q0UVW1"/>
<evidence type="ECO:0000313" key="2">
    <source>
        <dbReference type="Proteomes" id="UP000001055"/>
    </source>
</evidence>
<dbReference type="KEGG" id="pno:SNOG_04103"/>
<dbReference type="RefSeq" id="XP_001794529.1">
    <property type="nucleotide sequence ID" value="XM_001794477.1"/>
</dbReference>
<gene>
    <name evidence="1" type="ORF">SNOG_04103</name>
</gene>
<dbReference type="GeneID" id="5971384"/>